<protein>
    <recommendedName>
        <fullName evidence="4">LisH domain-containing protein</fullName>
    </recommendedName>
</protein>
<feature type="compositionally biased region" description="Basic and acidic residues" evidence="1">
    <location>
        <begin position="555"/>
        <end position="567"/>
    </location>
</feature>
<sequence>MEPLMPSEVARLVYGYLKNEKNEDTAECFLKSSPCLTECYQMCKTNRNFNIKVNGFNLHDIFDVFGTMCSMIQERIPEAFESKTLIEKLQYLLDSDHTPTKEDKSVETKLNMVDKCVGNTVHTKDQGTHISINIEANESTSEELLFTEINSINVSKTKEIDTFNKETTITDEKNVGTFSSPCLSSMTQLINNNARTTYSKIDDKESPMFQINKQMCSTPGKKKDETKINIEPMLQCSPKNIHDLISVDRAEHQQIPEATSLDSLPGFSKEDKIKDGSVIIDTGELVDTFLNDQSLLEKIADTINKCFEAQKELERVLDPPTLEKALDSAQSDPQIKNILDEFLVFNVDNNEIGKKTCTNDQLDSIKSRLRSAKKKDDVSNKLKKNNFNMPKHIVYDNEECMKVDNKIVLIHEGNIRTTTFDSYDLLSNQIVLQSSDLYNFNSTKIEAGEEDYLSKANYVKIAPKITPMLKIHQVPEKHIFPKRRKHPLEVPGIKSKFRITNIISRQPPVQIPKSIIIEVPNQISFESQEKNHVEINNIKLPEVLSEINDTIVHNTPDDKLEPPKDKSMSTPRRRSTQKCLEFSTPQAKNMTQNQARSLLIYGTPKRIEKCLEEPSSSPLPILQADWGSVNGFESIIKKESIKHWDTDIREMVGAGILTSDADGRKTRKKKLPRKKIKPVINQNNPIVLPEEQKKSSNHSITTNELYTDVSNISENTSAGLIEQDSNKPTLNSQQPLKEQTEFPISLETFNNVTELHDKQSPIKSDSLNALKNVSKFPISLETSDKITKLNNKQAPTISGTSINVNNKNLSKKQEDFLILLETPDKTTESYTEDQSVKSDSLKNDNNENLLKTENEFINSLETSNKISEFNNKQLPIISDSSKSQSLTQINLEQSNANINKQNDNQNQLIESSYLNTVPKKTNHENSNILESFNNYNYTLTVNNSNESAKNVKEQGLLDQTDTNNSSELNSSTKSISIQPIKTFDIPKTPNSKIKYEYNLSKPCSQEHYDDSLTETSSIKLFRETYLNKPPILPIPSTPGNSRSVNTIIVAPEQNYLKTSNNTRKIINKTKKDKVECTPLKSKEKLLSKSKVKNTLNKKSVGTKKKQVYESVKVELFGSEISSSSSSHELLNTNEQHNTIVIKEMPQDEEKNSGFKHIPKSKSIKSMSVVNVNGVENNISNELHAPHMQPIKTPSIKPTLVEPKKNNEKTSETIKKKSAKKFMVHFDDPVEKFFSLSKSPTPCKSNNKNAGQIQKDTTNNDNSEQLVGLSRYLNKRSSTIYDYSTKGKTIKTIEPGVKTTKINNGDSKINSSKMYNVDGSSKNIATSDFSNKRKSLDMSNQRIKLSKNCIMDINKGSYGMDNNTAHNKSIAPLGSVQTCTDQIRSMDNNKSIPNCNSNKKINISLDRSELPVNNYKSSVSNISCVTVRHDDTFDVLINKSCDTPDNIEYLKRSRVFDIISEDGEREEVHLNLSETFTFLDILSESNNVQLSDPITSQLITTNKMLDVIPEMESSKLRNDEEIIIPVTSTPKNCVEIKNDKDNRARRSPSFWEDSVHNYPIRHRNDRHRETNRWQNKAHHNYDRKYRPNKFRYHNERLQFDSRNHFQRSHHQNMKREFWEDSVRDKDKFKHKDEKRRSYRDYSKGNNWLEENERFSMPQRMSLNDLQKSHRSEDIVKKATKKLSDREINNKTPVKVSKVEHQRLLTNVDVDDFLSVVHGKK</sequence>
<dbReference type="EMBL" id="CARXXK010000003">
    <property type="protein sequence ID" value="CAI6360480.1"/>
    <property type="molecule type" value="Genomic_DNA"/>
</dbReference>
<dbReference type="Proteomes" id="UP001160148">
    <property type="component" value="Unassembled WGS sequence"/>
</dbReference>
<accession>A0AAV0WWR2</accession>
<evidence type="ECO:0000313" key="3">
    <source>
        <dbReference type="Proteomes" id="UP001160148"/>
    </source>
</evidence>
<dbReference type="PROSITE" id="PS50896">
    <property type="entry name" value="LISH"/>
    <property type="match status" value="1"/>
</dbReference>
<keyword evidence="3" id="KW-1185">Reference proteome</keyword>
<feature type="region of interest" description="Disordered" evidence="1">
    <location>
        <begin position="1188"/>
        <end position="1213"/>
    </location>
</feature>
<evidence type="ECO:0000256" key="1">
    <source>
        <dbReference type="SAM" id="MobiDB-lite"/>
    </source>
</evidence>
<reference evidence="2 3" key="1">
    <citation type="submission" date="2023-01" db="EMBL/GenBank/DDBJ databases">
        <authorList>
            <person name="Whitehead M."/>
        </authorList>
    </citation>
    <scope>NUCLEOTIDE SEQUENCE [LARGE SCALE GENOMIC DNA]</scope>
</reference>
<evidence type="ECO:0008006" key="4">
    <source>
        <dbReference type="Google" id="ProtNLM"/>
    </source>
</evidence>
<name>A0AAV0WWR2_9HEMI</name>
<evidence type="ECO:0000313" key="2">
    <source>
        <dbReference type="EMBL" id="CAI6360480.1"/>
    </source>
</evidence>
<feature type="region of interest" description="Disordered" evidence="1">
    <location>
        <begin position="1237"/>
        <end position="1261"/>
    </location>
</feature>
<organism evidence="2 3">
    <name type="scientific">Macrosiphum euphorbiae</name>
    <name type="common">potato aphid</name>
    <dbReference type="NCBI Taxonomy" id="13131"/>
    <lineage>
        <taxon>Eukaryota</taxon>
        <taxon>Metazoa</taxon>
        <taxon>Ecdysozoa</taxon>
        <taxon>Arthropoda</taxon>
        <taxon>Hexapoda</taxon>
        <taxon>Insecta</taxon>
        <taxon>Pterygota</taxon>
        <taxon>Neoptera</taxon>
        <taxon>Paraneoptera</taxon>
        <taxon>Hemiptera</taxon>
        <taxon>Sternorrhyncha</taxon>
        <taxon>Aphidomorpha</taxon>
        <taxon>Aphidoidea</taxon>
        <taxon>Aphididae</taxon>
        <taxon>Macrosiphini</taxon>
        <taxon>Macrosiphum</taxon>
    </lineage>
</organism>
<proteinExistence type="predicted"/>
<feature type="compositionally biased region" description="Basic and acidic residues" evidence="1">
    <location>
        <begin position="1201"/>
        <end position="1213"/>
    </location>
</feature>
<comment type="caution">
    <text evidence="2">The sequence shown here is derived from an EMBL/GenBank/DDBJ whole genome shotgun (WGS) entry which is preliminary data.</text>
</comment>
<dbReference type="InterPro" id="IPR006594">
    <property type="entry name" value="LisH"/>
</dbReference>
<gene>
    <name evidence="2" type="ORF">MEUPH1_LOCUS15778</name>
</gene>
<feature type="region of interest" description="Disordered" evidence="1">
    <location>
        <begin position="552"/>
        <end position="579"/>
    </location>
</feature>